<dbReference type="WBParaSite" id="ACRNAN_scaffold7910.g20564.t1">
    <property type="protein sequence ID" value="ACRNAN_scaffold7910.g20564.t1"/>
    <property type="gene ID" value="ACRNAN_scaffold7910.g20564"/>
</dbReference>
<accession>A0A914EFC0</accession>
<dbReference type="AlphaFoldDB" id="A0A914EFC0"/>
<evidence type="ECO:0000313" key="3">
    <source>
        <dbReference type="WBParaSite" id="ACRNAN_scaffold7910.g20564.t1"/>
    </source>
</evidence>
<name>A0A914EFC0_9BILA</name>
<protein>
    <submittedName>
        <fullName evidence="2 3">Uncharacterized protein</fullName>
    </submittedName>
</protein>
<organism evidence="1 3">
    <name type="scientific">Acrobeloides nanus</name>
    <dbReference type="NCBI Taxonomy" id="290746"/>
    <lineage>
        <taxon>Eukaryota</taxon>
        <taxon>Metazoa</taxon>
        <taxon>Ecdysozoa</taxon>
        <taxon>Nematoda</taxon>
        <taxon>Chromadorea</taxon>
        <taxon>Rhabditida</taxon>
        <taxon>Tylenchina</taxon>
        <taxon>Cephalobomorpha</taxon>
        <taxon>Cephaloboidea</taxon>
        <taxon>Cephalobidae</taxon>
        <taxon>Acrobeloides</taxon>
    </lineage>
</organism>
<evidence type="ECO:0000313" key="1">
    <source>
        <dbReference type="Proteomes" id="UP000887540"/>
    </source>
</evidence>
<reference evidence="2 3" key="1">
    <citation type="submission" date="2022-11" db="UniProtKB">
        <authorList>
            <consortium name="WormBaseParasite"/>
        </authorList>
    </citation>
    <scope>IDENTIFICATION</scope>
</reference>
<sequence length="66" mass="7752">MDKDNPTNLDNMLLNKAIIKEEDLTINKDNNNANHSKINNLETPEIPINYKEIRNNRIPRHISTFH</sequence>
<keyword evidence="1" id="KW-1185">Reference proteome</keyword>
<evidence type="ECO:0000313" key="2">
    <source>
        <dbReference type="WBParaSite" id="ACRNAN_scaffold7760.g10646.t1"/>
    </source>
</evidence>
<dbReference type="Proteomes" id="UP000887540">
    <property type="component" value="Unplaced"/>
</dbReference>
<dbReference type="WBParaSite" id="ACRNAN_scaffold7760.g10646.t1">
    <property type="protein sequence ID" value="ACRNAN_scaffold7760.g10646.t1"/>
    <property type="gene ID" value="ACRNAN_scaffold7760.g10646"/>
</dbReference>
<proteinExistence type="predicted"/>